<dbReference type="GO" id="GO:0008967">
    <property type="term" value="F:phosphoglycolate phosphatase activity"/>
    <property type="evidence" value="ECO:0007669"/>
    <property type="project" value="UniProtKB-EC"/>
</dbReference>
<keyword evidence="5" id="KW-0378">Hydrolase</keyword>
<comment type="pathway">
    <text evidence="2">Organic acid metabolism; glycolate biosynthesis; glycolate from 2-phosphoglycolate: step 1/1.</text>
</comment>
<dbReference type="Proteomes" id="UP001232019">
    <property type="component" value="Chromosome"/>
</dbReference>
<dbReference type="PANTHER" id="PTHR43434:SF1">
    <property type="entry name" value="PHOSPHOGLYCOLATE PHOSPHATASE"/>
    <property type="match status" value="1"/>
</dbReference>
<sequence>MINFTGIKTIFWDFDGVIMDSMPIRDQGFIEILKDYPEDLVTQLLAYHKANGGLSRYVKFRYFFEEILKEKVSDAEVEQLANKFSTIMLKKLKNPDFLINQTVKFIQEHHENYQMFIVSGSEQSELREICKSVGIAKYFKGIFGSPTPKNQLVKNLIKKENINASKAILIGDSINDFEAAKVNKITFYGFNNPELKSVSLNYIQNFKEI</sequence>
<organism evidence="5">
    <name type="scientific">Marivirga arenosa</name>
    <dbReference type="NCBI Taxonomy" id="3059076"/>
    <lineage>
        <taxon>Bacteria</taxon>
        <taxon>Pseudomonadati</taxon>
        <taxon>Bacteroidota</taxon>
        <taxon>Cytophagia</taxon>
        <taxon>Cytophagales</taxon>
        <taxon>Marivirgaceae</taxon>
        <taxon>Marivirga</taxon>
    </lineage>
</organism>
<dbReference type="Gene3D" id="3.40.50.1000">
    <property type="entry name" value="HAD superfamily/HAD-like"/>
    <property type="match status" value="1"/>
</dbReference>
<proteinExistence type="inferred from homology"/>
<dbReference type="GO" id="GO:0006281">
    <property type="term" value="P:DNA repair"/>
    <property type="evidence" value="ECO:0007669"/>
    <property type="project" value="TreeGrafter"/>
</dbReference>
<dbReference type="RefSeq" id="WP_322345786.1">
    <property type="nucleotide sequence ID" value="NZ_CP129968.2"/>
</dbReference>
<dbReference type="Pfam" id="PF13419">
    <property type="entry name" value="HAD_2"/>
    <property type="match status" value="1"/>
</dbReference>
<dbReference type="KEGG" id="marp:QYS47_32015"/>
<gene>
    <name evidence="5" type="ORF">QYS47_32015</name>
</gene>
<dbReference type="AlphaFoldDB" id="A0AA51X4N7"/>
<dbReference type="InterPro" id="IPR041492">
    <property type="entry name" value="HAD_2"/>
</dbReference>
<dbReference type="GO" id="GO:0005829">
    <property type="term" value="C:cytosol"/>
    <property type="evidence" value="ECO:0007669"/>
    <property type="project" value="TreeGrafter"/>
</dbReference>
<dbReference type="InterPro" id="IPR050155">
    <property type="entry name" value="HAD-like_hydrolase_sf"/>
</dbReference>
<dbReference type="SFLD" id="SFLDS00003">
    <property type="entry name" value="Haloacid_Dehalogenase"/>
    <property type="match status" value="1"/>
</dbReference>
<dbReference type="EMBL" id="CP129968">
    <property type="protein sequence ID" value="WNB16861.1"/>
    <property type="molecule type" value="Genomic_DNA"/>
</dbReference>
<evidence type="ECO:0000313" key="5">
    <source>
        <dbReference type="EMBL" id="WNB16861.1"/>
    </source>
</evidence>
<evidence type="ECO:0000256" key="3">
    <source>
        <dbReference type="ARBA" id="ARBA00006171"/>
    </source>
</evidence>
<evidence type="ECO:0000256" key="2">
    <source>
        <dbReference type="ARBA" id="ARBA00004818"/>
    </source>
</evidence>
<accession>A0AA51X4N7</accession>
<comment type="similarity">
    <text evidence="3">Belongs to the HAD-like hydrolase superfamily. CbbY/CbbZ/Gph/YieH family.</text>
</comment>
<dbReference type="Gene3D" id="1.10.150.240">
    <property type="entry name" value="Putative phosphatase, domain 2"/>
    <property type="match status" value="1"/>
</dbReference>
<dbReference type="PANTHER" id="PTHR43434">
    <property type="entry name" value="PHOSPHOGLYCOLATE PHOSPHATASE"/>
    <property type="match status" value="1"/>
</dbReference>
<dbReference type="InterPro" id="IPR023198">
    <property type="entry name" value="PGP-like_dom2"/>
</dbReference>
<evidence type="ECO:0000256" key="1">
    <source>
        <dbReference type="ARBA" id="ARBA00000830"/>
    </source>
</evidence>
<name>A0AA51X4N7_9BACT</name>
<comment type="catalytic activity">
    <reaction evidence="1">
        <text>2-phosphoglycolate + H2O = glycolate + phosphate</text>
        <dbReference type="Rhea" id="RHEA:14369"/>
        <dbReference type="ChEBI" id="CHEBI:15377"/>
        <dbReference type="ChEBI" id="CHEBI:29805"/>
        <dbReference type="ChEBI" id="CHEBI:43474"/>
        <dbReference type="ChEBI" id="CHEBI:58033"/>
        <dbReference type="EC" id="3.1.3.18"/>
    </reaction>
</comment>
<dbReference type="InterPro" id="IPR036412">
    <property type="entry name" value="HAD-like_sf"/>
</dbReference>
<dbReference type="EC" id="3.1.3.18" evidence="4"/>
<dbReference type="CDD" id="cd01427">
    <property type="entry name" value="HAD_like"/>
    <property type="match status" value="1"/>
</dbReference>
<protein>
    <recommendedName>
        <fullName evidence="4">phosphoglycolate phosphatase</fullName>
        <ecNumber evidence="4">3.1.3.18</ecNumber>
    </recommendedName>
</protein>
<dbReference type="SFLD" id="SFLDG01129">
    <property type="entry name" value="C1.5:_HAD__Beta-PGM__Phosphata"/>
    <property type="match status" value="1"/>
</dbReference>
<dbReference type="InterPro" id="IPR023214">
    <property type="entry name" value="HAD_sf"/>
</dbReference>
<evidence type="ECO:0000256" key="4">
    <source>
        <dbReference type="ARBA" id="ARBA00013078"/>
    </source>
</evidence>
<dbReference type="SUPFAM" id="SSF56784">
    <property type="entry name" value="HAD-like"/>
    <property type="match status" value="1"/>
</dbReference>
<reference evidence="5" key="1">
    <citation type="submission" date="2023-08" db="EMBL/GenBank/DDBJ databases">
        <title>Comparative genomics and taxonomic characterization of three novel marine species of genus Marivirga.</title>
        <authorList>
            <person name="Muhammad N."/>
            <person name="Kim S.-G."/>
        </authorList>
    </citation>
    <scope>NUCLEOTIDE SEQUENCE</scope>
    <source>
        <strain evidence="5">BKB1-2</strain>
    </source>
</reference>